<feature type="region of interest" description="Disordered" evidence="8">
    <location>
        <begin position="339"/>
        <end position="366"/>
    </location>
</feature>
<dbReference type="GO" id="GO:0004438">
    <property type="term" value="F:phosphatidylinositol-3-phosphate phosphatase activity"/>
    <property type="evidence" value="ECO:0007669"/>
    <property type="project" value="UniProtKB-ARBA"/>
</dbReference>
<reference evidence="10" key="2">
    <citation type="submission" date="2024-08" db="UniProtKB">
        <authorList>
            <consortium name="EnsemblMetazoa"/>
        </authorList>
    </citation>
    <scope>IDENTIFICATION</scope>
</reference>
<evidence type="ECO:0000256" key="7">
    <source>
        <dbReference type="PROSITE-ProRule" id="PRU00091"/>
    </source>
</evidence>
<organism evidence="10 11">
    <name type="scientific">Dendroctonus ponderosae</name>
    <name type="common">Mountain pine beetle</name>
    <dbReference type="NCBI Taxonomy" id="77166"/>
    <lineage>
        <taxon>Eukaryota</taxon>
        <taxon>Metazoa</taxon>
        <taxon>Ecdysozoa</taxon>
        <taxon>Arthropoda</taxon>
        <taxon>Hexapoda</taxon>
        <taxon>Insecta</taxon>
        <taxon>Pterygota</taxon>
        <taxon>Neoptera</taxon>
        <taxon>Endopterygota</taxon>
        <taxon>Coleoptera</taxon>
        <taxon>Polyphaga</taxon>
        <taxon>Cucujiformia</taxon>
        <taxon>Curculionidae</taxon>
        <taxon>Scolytinae</taxon>
        <taxon>Dendroctonus</taxon>
    </lineage>
</organism>
<dbReference type="GeneID" id="109545526"/>
<dbReference type="Pfam" id="PF01363">
    <property type="entry name" value="FYVE"/>
    <property type="match status" value="1"/>
</dbReference>
<dbReference type="Proteomes" id="UP000019118">
    <property type="component" value="Unassembled WGS sequence"/>
</dbReference>
<accession>A0AAR5QF48</accession>
<dbReference type="EnsemblMetazoa" id="XM_019916279.1">
    <property type="protein sequence ID" value="XP_019771838.1"/>
    <property type="gene ID" value="LOC109545526"/>
</dbReference>
<evidence type="ECO:0000256" key="6">
    <source>
        <dbReference type="ARBA" id="ARBA00022833"/>
    </source>
</evidence>
<evidence type="ECO:0000256" key="2">
    <source>
        <dbReference type="ARBA" id="ARBA00008755"/>
    </source>
</evidence>
<evidence type="ECO:0000313" key="11">
    <source>
        <dbReference type="Proteomes" id="UP000019118"/>
    </source>
</evidence>
<dbReference type="GO" id="GO:0005829">
    <property type="term" value="C:cytosol"/>
    <property type="evidence" value="ECO:0007669"/>
    <property type="project" value="UniProtKB-ARBA"/>
</dbReference>
<dbReference type="InterPro" id="IPR043269">
    <property type="entry name" value="FYVE_LST2"/>
</dbReference>
<dbReference type="InterPro" id="IPR017455">
    <property type="entry name" value="Znf_FYVE-rel"/>
</dbReference>
<feature type="region of interest" description="Disordered" evidence="8">
    <location>
        <begin position="481"/>
        <end position="504"/>
    </location>
</feature>
<dbReference type="GO" id="GO:0060090">
    <property type="term" value="F:molecular adaptor activity"/>
    <property type="evidence" value="ECO:0007669"/>
    <property type="project" value="UniProtKB-ARBA"/>
</dbReference>
<evidence type="ECO:0000256" key="1">
    <source>
        <dbReference type="ARBA" id="ARBA00003580"/>
    </source>
</evidence>
<comment type="function">
    <text evidence="1">Negative regulator of epidermal growth factor receptor (EGFR) signaling.</text>
</comment>
<dbReference type="FunFam" id="3.30.40.10:FF:000073">
    <property type="entry name" value="myotubularin-related protein 4 isoform X2"/>
    <property type="match status" value="1"/>
</dbReference>
<dbReference type="GO" id="GO:0046474">
    <property type="term" value="P:glycerophospholipid biosynthetic process"/>
    <property type="evidence" value="ECO:0007669"/>
    <property type="project" value="UniProtKB-ARBA"/>
</dbReference>
<evidence type="ECO:0000256" key="8">
    <source>
        <dbReference type="SAM" id="MobiDB-lite"/>
    </source>
</evidence>
<dbReference type="PANTHER" id="PTHR46465">
    <property type="entry name" value="LATERAL SIGNALING TARGET PROTEIN 2 HOMOLOG"/>
    <property type="match status" value="1"/>
</dbReference>
<evidence type="ECO:0000313" key="10">
    <source>
        <dbReference type="EnsemblMetazoa" id="XP_019771838.1"/>
    </source>
</evidence>
<dbReference type="GO" id="GO:0004721">
    <property type="term" value="F:phosphoprotein phosphatase activity"/>
    <property type="evidence" value="ECO:0007669"/>
    <property type="project" value="UniProtKB-ARBA"/>
</dbReference>
<dbReference type="SMART" id="SM00064">
    <property type="entry name" value="FYVE"/>
    <property type="match status" value="1"/>
</dbReference>
<keyword evidence="6" id="KW-0862">Zinc</keyword>
<keyword evidence="5 7" id="KW-0863">Zinc-finger</keyword>
<dbReference type="GO" id="GO:0031901">
    <property type="term" value="C:early endosome membrane"/>
    <property type="evidence" value="ECO:0007669"/>
    <property type="project" value="TreeGrafter"/>
</dbReference>
<dbReference type="PANTHER" id="PTHR46465:SF2">
    <property type="entry name" value="LATERAL SIGNALING TARGET PROTEIN 2 HOMOLOG"/>
    <property type="match status" value="1"/>
</dbReference>
<feature type="domain" description="FYVE-type" evidence="9">
    <location>
        <begin position="727"/>
        <end position="783"/>
    </location>
</feature>
<dbReference type="GO" id="GO:0061952">
    <property type="term" value="P:midbody abscission"/>
    <property type="evidence" value="ECO:0007669"/>
    <property type="project" value="UniProtKB-ARBA"/>
</dbReference>
<dbReference type="InterPro" id="IPR051118">
    <property type="entry name" value="LST-2"/>
</dbReference>
<dbReference type="InterPro" id="IPR000306">
    <property type="entry name" value="Znf_FYVE"/>
</dbReference>
<protein>
    <recommendedName>
        <fullName evidence="3">Lateral signaling target protein 2 homolog</fullName>
    </recommendedName>
</protein>
<dbReference type="GO" id="GO:0052629">
    <property type="term" value="F:phosphatidylinositol-3,5-bisphosphate 3-phosphatase activity"/>
    <property type="evidence" value="ECO:0007669"/>
    <property type="project" value="UniProtKB-ARBA"/>
</dbReference>
<sequence length="793" mass="88859">MESIRKWLYKPKRDDKSLLAQFFYADEDLNIVANELDSFDGRKDPERCTTLVNQLRQAQDKVLTVTNTIMDALIGNERANRDFRVKFPEDVLQDNLAGQLWFGAECLAAGSSIMNREAESTVMRPLAKAVTKSLENVRNLLRNACLRNNTPNGPIKLDSNDIFTEMLLESLKIFDKLFAQFELAYVSAMVPVKSTQEYELQELIGVLFSETLRRALKMKLLTQEMIDDCDPALMFTIPRLAIVSGLLVFPNGPLCIDRPVEKMSELFRPFRTLLHKIRELLWILNKRELYMLEKLLCDNEQIEDVKSVSDVNVDISEDEFVDQFYNDFQNCWQQLIHDSPSGSTAEPETPTADENAQRNITISDLPIEGPSTSGYLIPKNVVRNTIIASSASPSSRHTVSAESPPEQDSLEIISAAAATLSSILNISDSVPQKSASVDLESPDDSGICTETTSLDRSPTLEITEAADCRCNPKMPSCCQNSPYRGASSRHSKVQPQKTGSPKAGLLARKKEVLPSSNDYSCSSSSETSSYNSNCADDAEIAYALQAAELASREELRAKYRSSEDLIHRLFVCIAGVADQLQTNFACDLRNILKSVFLINASDSIEAPAKSLDARSMETSIEYHPTEDEVIENNEFSVDPNILAQEALFDTNVYFHLEPEEFPETDYSNHPRQYQMDDNISALSADLNWYTSLQTDIANLDSLPQIPDPEPPEIPPEPTQAPPVWIPDIQAPKCMSCGTNFTVIKRRHHCRNCGKVFCARCSSNSVPLPKYGLMRPVRVCNKCFMYNLTPFTIH</sequence>
<dbReference type="InterPro" id="IPR011011">
    <property type="entry name" value="Znf_FYVE_PHD"/>
</dbReference>
<dbReference type="KEGG" id="dpa:109545526"/>
<dbReference type="GO" id="GO:0046856">
    <property type="term" value="P:phosphatidylinositol dephosphorylation"/>
    <property type="evidence" value="ECO:0007669"/>
    <property type="project" value="UniProtKB-ARBA"/>
</dbReference>
<keyword evidence="11" id="KW-1185">Reference proteome</keyword>
<evidence type="ECO:0000256" key="3">
    <source>
        <dbReference type="ARBA" id="ARBA00019870"/>
    </source>
</evidence>
<dbReference type="GO" id="GO:0008270">
    <property type="term" value="F:zinc ion binding"/>
    <property type="evidence" value="ECO:0007669"/>
    <property type="project" value="UniProtKB-KW"/>
</dbReference>
<evidence type="ECO:0000256" key="5">
    <source>
        <dbReference type="ARBA" id="ARBA00022771"/>
    </source>
</evidence>
<proteinExistence type="inferred from homology"/>
<dbReference type="AlphaFoldDB" id="A0AAR5QF48"/>
<name>A0AAR5QF48_DENPD</name>
<feature type="compositionally biased region" description="Polar residues" evidence="8">
    <location>
        <begin position="340"/>
        <end position="362"/>
    </location>
</feature>
<reference evidence="11" key="1">
    <citation type="journal article" date="2013" name="Genome Biol.">
        <title>Draft genome of the mountain pine beetle, Dendroctonus ponderosae Hopkins, a major forest pest.</title>
        <authorList>
            <person name="Keeling C.I."/>
            <person name="Yuen M.M."/>
            <person name="Liao N.Y."/>
            <person name="Docking T.R."/>
            <person name="Chan S.K."/>
            <person name="Taylor G.A."/>
            <person name="Palmquist D.L."/>
            <person name="Jackman S.D."/>
            <person name="Nguyen A."/>
            <person name="Li M."/>
            <person name="Henderson H."/>
            <person name="Janes J.K."/>
            <person name="Zhao Y."/>
            <person name="Pandoh P."/>
            <person name="Moore R."/>
            <person name="Sperling F.A."/>
            <person name="Huber D.P."/>
            <person name="Birol I."/>
            <person name="Jones S.J."/>
            <person name="Bohlmann J."/>
        </authorList>
    </citation>
    <scope>NUCLEOTIDE SEQUENCE</scope>
</reference>
<dbReference type="CDD" id="cd15731">
    <property type="entry name" value="FYVE_LST2"/>
    <property type="match status" value="1"/>
</dbReference>
<dbReference type="GO" id="GO:0019899">
    <property type="term" value="F:enzyme binding"/>
    <property type="evidence" value="ECO:0007669"/>
    <property type="project" value="UniProtKB-ARBA"/>
</dbReference>
<dbReference type="InterPro" id="IPR013083">
    <property type="entry name" value="Znf_RING/FYVE/PHD"/>
</dbReference>
<dbReference type="PROSITE" id="PS50178">
    <property type="entry name" value="ZF_FYVE"/>
    <property type="match status" value="1"/>
</dbReference>
<comment type="similarity">
    <text evidence="2">Belongs to the lst-2 family.</text>
</comment>
<evidence type="ECO:0000259" key="9">
    <source>
        <dbReference type="PROSITE" id="PS50178"/>
    </source>
</evidence>
<dbReference type="SUPFAM" id="SSF57903">
    <property type="entry name" value="FYVE/PHD zinc finger"/>
    <property type="match status" value="1"/>
</dbReference>
<keyword evidence="4" id="KW-0479">Metal-binding</keyword>
<evidence type="ECO:0000256" key="4">
    <source>
        <dbReference type="ARBA" id="ARBA00022723"/>
    </source>
</evidence>
<dbReference type="Gene3D" id="3.30.40.10">
    <property type="entry name" value="Zinc/RING finger domain, C3HC4 (zinc finger)"/>
    <property type="match status" value="1"/>
</dbReference>